<feature type="compositionally biased region" description="Polar residues" evidence="1">
    <location>
        <begin position="228"/>
        <end position="242"/>
    </location>
</feature>
<feature type="compositionally biased region" description="Basic and acidic residues" evidence="1">
    <location>
        <begin position="1"/>
        <end position="13"/>
    </location>
</feature>
<evidence type="ECO:0000256" key="1">
    <source>
        <dbReference type="SAM" id="MobiDB-lite"/>
    </source>
</evidence>
<dbReference type="EMBL" id="CANHGI010000005">
    <property type="protein sequence ID" value="CAI5450227.1"/>
    <property type="molecule type" value="Genomic_DNA"/>
</dbReference>
<name>A0A9P1IS57_9PELO</name>
<organism evidence="2 3">
    <name type="scientific">Caenorhabditis angaria</name>
    <dbReference type="NCBI Taxonomy" id="860376"/>
    <lineage>
        <taxon>Eukaryota</taxon>
        <taxon>Metazoa</taxon>
        <taxon>Ecdysozoa</taxon>
        <taxon>Nematoda</taxon>
        <taxon>Chromadorea</taxon>
        <taxon>Rhabditida</taxon>
        <taxon>Rhabditina</taxon>
        <taxon>Rhabditomorpha</taxon>
        <taxon>Rhabditoidea</taxon>
        <taxon>Rhabditidae</taxon>
        <taxon>Peloderinae</taxon>
        <taxon>Caenorhabditis</taxon>
    </lineage>
</organism>
<evidence type="ECO:0000313" key="3">
    <source>
        <dbReference type="Proteomes" id="UP001152747"/>
    </source>
</evidence>
<keyword evidence="3" id="KW-1185">Reference proteome</keyword>
<feature type="compositionally biased region" description="Acidic residues" evidence="1">
    <location>
        <begin position="14"/>
        <end position="23"/>
    </location>
</feature>
<evidence type="ECO:0000313" key="2">
    <source>
        <dbReference type="EMBL" id="CAI5450227.1"/>
    </source>
</evidence>
<gene>
    <name evidence="2" type="ORF">CAMP_LOCUS12864</name>
</gene>
<protein>
    <submittedName>
        <fullName evidence="2">Uncharacterized protein</fullName>
    </submittedName>
</protein>
<accession>A0A9P1IS57</accession>
<feature type="region of interest" description="Disordered" evidence="1">
    <location>
        <begin position="1"/>
        <end position="23"/>
    </location>
</feature>
<proteinExistence type="predicted"/>
<sequence>MDEKESDNEHQETDTESECDFDPLEYEKIKEENLRKVVLTEHHYHQVRQLLRDRRYEEVRLKKQQLREQTCPEFLKKQKAILDEERRSRNESRAIFDLESHSLAITTGARREFVDTEQEDNYHVAKQSLIDAIQEILNEKIGMDLKLRRAIKSLACIDHEKPKKSPNLKMADSLEYNYEARKRAIVFEHDENPDTTIFTHAAAIESPCPSSSSPSPSPCLTPKIELEQTPTTSTGRFRITTS</sequence>
<reference evidence="2" key="1">
    <citation type="submission" date="2022-11" db="EMBL/GenBank/DDBJ databases">
        <authorList>
            <person name="Kikuchi T."/>
        </authorList>
    </citation>
    <scope>NUCLEOTIDE SEQUENCE</scope>
    <source>
        <strain evidence="2">PS1010</strain>
    </source>
</reference>
<feature type="region of interest" description="Disordered" evidence="1">
    <location>
        <begin position="205"/>
        <end position="242"/>
    </location>
</feature>
<dbReference type="Proteomes" id="UP001152747">
    <property type="component" value="Unassembled WGS sequence"/>
</dbReference>
<dbReference type="AlphaFoldDB" id="A0A9P1IS57"/>
<comment type="caution">
    <text evidence="2">The sequence shown here is derived from an EMBL/GenBank/DDBJ whole genome shotgun (WGS) entry which is preliminary data.</text>
</comment>
<dbReference type="OrthoDB" id="5836615at2759"/>